<evidence type="ECO:0000313" key="2">
    <source>
        <dbReference type="Proteomes" id="UP000176420"/>
    </source>
</evidence>
<organism evidence="1 2">
    <name type="scientific">Candidatus Kerfeldbacteria bacterium RIFOXYB2_FULL_38_14</name>
    <dbReference type="NCBI Taxonomy" id="1798547"/>
    <lineage>
        <taxon>Bacteria</taxon>
        <taxon>Candidatus Kerfeldiibacteriota</taxon>
    </lineage>
</organism>
<comment type="caution">
    <text evidence="1">The sequence shown here is derived from an EMBL/GenBank/DDBJ whole genome shotgun (WGS) entry which is preliminary data.</text>
</comment>
<protein>
    <submittedName>
        <fullName evidence="1">DNA methyltransferase</fullName>
    </submittedName>
</protein>
<dbReference type="AlphaFoldDB" id="A0A1G2B8T8"/>
<reference evidence="1 2" key="1">
    <citation type="journal article" date="2016" name="Nat. Commun.">
        <title>Thousands of microbial genomes shed light on interconnected biogeochemical processes in an aquifer system.</title>
        <authorList>
            <person name="Anantharaman K."/>
            <person name="Brown C.T."/>
            <person name="Hug L.A."/>
            <person name="Sharon I."/>
            <person name="Castelle C.J."/>
            <person name="Probst A.J."/>
            <person name="Thomas B.C."/>
            <person name="Singh A."/>
            <person name="Wilkins M.J."/>
            <person name="Karaoz U."/>
            <person name="Brodie E.L."/>
            <person name="Williams K.H."/>
            <person name="Hubbard S.S."/>
            <person name="Banfield J.F."/>
        </authorList>
    </citation>
    <scope>NUCLEOTIDE SEQUENCE [LARGE SCALE GENOMIC DNA]</scope>
</reference>
<dbReference type="GO" id="GO:0003676">
    <property type="term" value="F:nucleic acid binding"/>
    <property type="evidence" value="ECO:0007669"/>
    <property type="project" value="InterPro"/>
</dbReference>
<dbReference type="Proteomes" id="UP000176420">
    <property type="component" value="Unassembled WGS sequence"/>
</dbReference>
<dbReference type="InterPro" id="IPR025247">
    <property type="entry name" value="EcoRI-like_methylase"/>
</dbReference>
<evidence type="ECO:0000313" key="1">
    <source>
        <dbReference type="EMBL" id="OGY85623.1"/>
    </source>
</evidence>
<gene>
    <name evidence="1" type="ORF">A2319_02560</name>
</gene>
<sequence length="411" mass="47867">MANSNLTNAKRAKNDEFYTQYVDIQKEIEAYLEYNPNVFRGKVVYCNCDDPFESNFFRYFVLNFNKLGLKQLITTSYKPSPVANTQLNLFGDDKTLTKSKGRPKINANKFIVSDVRDIDGDGEFNLKDIAQQLKVNKHNEWTPLEGDGDFRSDECINLLKQSDIVVTNPPFSLFREYVKQLFDYNKKFVIIGNMNAITYKEIFPKIKENKMWLGATNFNTGMYFKVPESFTYASTYKFERERNGEKVNRVPGVCWFTRLDHGRRHQPLPLMTMEENLKYSKHKEIKGKKAYDKYDNYNAIEVSFTDSIPSDYYGVMGVPISFLDKYNPDQFEILGATQRGCHDEVHDTKKYDDYWEVRQNGKETGSSGGKTNENANLVGNDGKKNYFINKEGRIIQSAYQRIFIRHKKKTI</sequence>
<dbReference type="EMBL" id="MHKI01000030">
    <property type="protein sequence ID" value="OGY85623.1"/>
    <property type="molecule type" value="Genomic_DNA"/>
</dbReference>
<dbReference type="PROSITE" id="PS00092">
    <property type="entry name" value="N6_MTASE"/>
    <property type="match status" value="1"/>
</dbReference>
<keyword evidence="1" id="KW-0489">Methyltransferase</keyword>
<name>A0A1G2B8T8_9BACT</name>
<dbReference type="GO" id="GO:0032259">
    <property type="term" value="P:methylation"/>
    <property type="evidence" value="ECO:0007669"/>
    <property type="project" value="UniProtKB-KW"/>
</dbReference>
<dbReference type="InterPro" id="IPR002052">
    <property type="entry name" value="DNA_methylase_N6_adenine_CS"/>
</dbReference>
<keyword evidence="1" id="KW-0808">Transferase</keyword>
<accession>A0A1G2B8T8</accession>
<proteinExistence type="predicted"/>
<dbReference type="Pfam" id="PF13651">
    <property type="entry name" value="EcoRI_methylase"/>
    <property type="match status" value="1"/>
</dbReference>
<dbReference type="GO" id="GO:0008168">
    <property type="term" value="F:methyltransferase activity"/>
    <property type="evidence" value="ECO:0007669"/>
    <property type="project" value="UniProtKB-KW"/>
</dbReference>